<dbReference type="RefSeq" id="WP_139911950.1">
    <property type="nucleotide sequence ID" value="NZ_VEVP01000001.1"/>
</dbReference>
<reference evidence="1 2" key="1">
    <citation type="journal article" date="2005" name="Appl. Environ. Microbiol.">
        <title>Intestinal bacterial communities that produce active estrogen-like compounds enterodiol and enterolactone in humans.</title>
        <authorList>
            <person name="Clavel T."/>
            <person name="Henderson G."/>
            <person name="Alpert C.A."/>
            <person name="Philippe C."/>
            <person name="Rigottier-Gois L."/>
            <person name="Dore J."/>
            <person name="Blaut M."/>
        </authorList>
    </citation>
    <scope>NUCLEOTIDE SEQUENCE [LARGE SCALE GENOMIC DNA]</scope>
    <source>
        <strain evidence="1 2">SECO-MT75m2</strain>
    </source>
</reference>
<dbReference type="InterPro" id="IPR000150">
    <property type="entry name" value="Cof"/>
</dbReference>
<dbReference type="NCBIfam" id="TIGR01484">
    <property type="entry name" value="HAD-SF-IIB"/>
    <property type="match status" value="1"/>
</dbReference>
<dbReference type="SUPFAM" id="SSF56784">
    <property type="entry name" value="HAD-like"/>
    <property type="match status" value="1"/>
</dbReference>
<dbReference type="SFLD" id="SFLDG01144">
    <property type="entry name" value="C2.B.4:_PGP_Like"/>
    <property type="match status" value="1"/>
</dbReference>
<dbReference type="SFLD" id="SFLDS00003">
    <property type="entry name" value="Haloacid_Dehalogenase"/>
    <property type="match status" value="1"/>
</dbReference>
<dbReference type="AlphaFoldDB" id="A0A5C5CAZ0"/>
<organism evidence="1 2">
    <name type="scientific">Eggerthella lenta</name>
    <name type="common">Eubacterium lentum</name>
    <dbReference type="NCBI Taxonomy" id="84112"/>
    <lineage>
        <taxon>Bacteria</taxon>
        <taxon>Bacillati</taxon>
        <taxon>Actinomycetota</taxon>
        <taxon>Coriobacteriia</taxon>
        <taxon>Eggerthellales</taxon>
        <taxon>Eggerthellaceae</taxon>
        <taxon>Eggerthella</taxon>
    </lineage>
</organism>
<gene>
    <name evidence="1" type="ORF">FIC87_00605</name>
</gene>
<name>A0A5C5CAZ0_EGGLN</name>
<dbReference type="GO" id="GO:0005829">
    <property type="term" value="C:cytosol"/>
    <property type="evidence" value="ECO:0007669"/>
    <property type="project" value="TreeGrafter"/>
</dbReference>
<evidence type="ECO:0000313" key="1">
    <source>
        <dbReference type="EMBL" id="TNU96222.1"/>
    </source>
</evidence>
<dbReference type="GO" id="GO:0000287">
    <property type="term" value="F:magnesium ion binding"/>
    <property type="evidence" value="ECO:0007669"/>
    <property type="project" value="TreeGrafter"/>
</dbReference>
<dbReference type="CDD" id="cd07516">
    <property type="entry name" value="HAD_Pase"/>
    <property type="match status" value="1"/>
</dbReference>
<dbReference type="EMBL" id="VEVP01000001">
    <property type="protein sequence ID" value="TNU96222.1"/>
    <property type="molecule type" value="Genomic_DNA"/>
</dbReference>
<dbReference type="SFLD" id="SFLDG01140">
    <property type="entry name" value="C2.B:_Phosphomannomutase_and_P"/>
    <property type="match status" value="1"/>
</dbReference>
<proteinExistence type="predicted"/>
<dbReference type="Pfam" id="PF08282">
    <property type="entry name" value="Hydrolase_3"/>
    <property type="match status" value="1"/>
</dbReference>
<dbReference type="InterPro" id="IPR036412">
    <property type="entry name" value="HAD-like_sf"/>
</dbReference>
<accession>A0A5C5CAZ0</accession>
<sequence>MTTAQKPRALALDLDGTLTNSRKEVTSRVRDAVRRAALAGVRVILASGRPVVGMAHVADDLGLDEVGGYVLANNGSKIIEWRSKETVFEATLPREAVEEACAAARAFGVDALAYDENGLFSEDPAAPYVERERFNNSAFATKVDDLAAAVTWDPNKVMVVGEPDALRPALEHLSMSLSGIADVFLSEPYFIEVTPLGIRKDAALGVLADRLGFGLDELMACGDGLNDIPMLACAGLAVAMDNAYPETKAHADWIAPSNEEDGVAAAVDRFVFGGRACC</sequence>
<protein>
    <submittedName>
        <fullName evidence="1">HAD family phosphatase</fullName>
    </submittedName>
</protein>
<dbReference type="Proteomes" id="UP000312594">
    <property type="component" value="Unassembled WGS sequence"/>
</dbReference>
<dbReference type="PANTHER" id="PTHR10000">
    <property type="entry name" value="PHOSPHOSERINE PHOSPHATASE"/>
    <property type="match status" value="1"/>
</dbReference>
<evidence type="ECO:0000313" key="2">
    <source>
        <dbReference type="Proteomes" id="UP000312594"/>
    </source>
</evidence>
<dbReference type="Gene3D" id="3.30.1240.10">
    <property type="match status" value="1"/>
</dbReference>
<dbReference type="PANTHER" id="PTHR10000:SF8">
    <property type="entry name" value="HAD SUPERFAMILY HYDROLASE-LIKE, TYPE 3"/>
    <property type="match status" value="1"/>
</dbReference>
<dbReference type="Gene3D" id="3.40.50.1000">
    <property type="entry name" value="HAD superfamily/HAD-like"/>
    <property type="match status" value="1"/>
</dbReference>
<dbReference type="NCBIfam" id="TIGR00099">
    <property type="entry name" value="Cof-subfamily"/>
    <property type="match status" value="1"/>
</dbReference>
<comment type="caution">
    <text evidence="1">The sequence shown here is derived from an EMBL/GenBank/DDBJ whole genome shotgun (WGS) entry which is preliminary data.</text>
</comment>
<dbReference type="GO" id="GO:0016791">
    <property type="term" value="F:phosphatase activity"/>
    <property type="evidence" value="ECO:0007669"/>
    <property type="project" value="UniProtKB-ARBA"/>
</dbReference>
<dbReference type="InterPro" id="IPR023214">
    <property type="entry name" value="HAD_sf"/>
</dbReference>
<dbReference type="InterPro" id="IPR006379">
    <property type="entry name" value="HAD-SF_hydro_IIB"/>
</dbReference>